<feature type="compositionally biased region" description="Basic and acidic residues" evidence="7">
    <location>
        <begin position="153"/>
        <end position="165"/>
    </location>
</feature>
<sequence>MQLDEVKIVPRPRKHTSPATLQREVTLDAQLLQGLFHVRQEEAAEQLGVCLTSFKAACRRLGIQRWPYTKGMSQRNGRPGVPSRESQTGSESASSPSPSSASSDPLADSSAYWSHANRSSSGAGTPGWLLGQVSAPRHGEHDHADAESLPEAAVREGGGEGWREDEAVLGHGDTAWLAWYMEATDSDPVVWNFAINDAYLQTPLHKARNDMYDYLM</sequence>
<dbReference type="AlphaFoldDB" id="L1J2Y1"/>
<keyword evidence="6" id="KW-0539">Nucleus</keyword>
<organism evidence="9">
    <name type="scientific">Guillardia theta (strain CCMP2712)</name>
    <name type="common">Cryptophyte</name>
    <dbReference type="NCBI Taxonomy" id="905079"/>
    <lineage>
        <taxon>Eukaryota</taxon>
        <taxon>Cryptophyceae</taxon>
        <taxon>Pyrenomonadales</taxon>
        <taxon>Geminigeraceae</taxon>
        <taxon>Guillardia</taxon>
    </lineage>
</organism>
<dbReference type="PaxDb" id="55529-EKX42878"/>
<name>L1J2Y1_GUITC</name>
<dbReference type="InterPro" id="IPR044607">
    <property type="entry name" value="RKD-like"/>
</dbReference>
<keyword evidence="4" id="KW-0238">DNA-binding</keyword>
<dbReference type="HOGENOM" id="CLU_092984_0_0_1"/>
<dbReference type="GO" id="GO:0003700">
    <property type="term" value="F:DNA-binding transcription factor activity"/>
    <property type="evidence" value="ECO:0007669"/>
    <property type="project" value="InterPro"/>
</dbReference>
<keyword evidence="5" id="KW-0804">Transcription</keyword>
<accession>L1J2Y1</accession>
<evidence type="ECO:0000256" key="1">
    <source>
        <dbReference type="ARBA" id="ARBA00004049"/>
    </source>
</evidence>
<dbReference type="EMBL" id="JH993014">
    <property type="protein sequence ID" value="EKX42878.1"/>
    <property type="molecule type" value="Genomic_DNA"/>
</dbReference>
<keyword evidence="2" id="KW-0805">Transcription regulation</keyword>
<keyword evidence="3" id="KW-0175">Coiled coil</keyword>
<evidence type="ECO:0000256" key="5">
    <source>
        <dbReference type="ARBA" id="ARBA00023163"/>
    </source>
</evidence>
<evidence type="ECO:0000256" key="4">
    <source>
        <dbReference type="ARBA" id="ARBA00023125"/>
    </source>
</evidence>
<dbReference type="KEGG" id="gtt:GUITHDRAFT_111244"/>
<protein>
    <recommendedName>
        <fullName evidence="8">RWP-RK domain-containing protein</fullName>
    </recommendedName>
</protein>
<keyword evidence="11" id="KW-1185">Reference proteome</keyword>
<evidence type="ECO:0000259" key="8">
    <source>
        <dbReference type="PROSITE" id="PS51519"/>
    </source>
</evidence>
<evidence type="ECO:0000256" key="7">
    <source>
        <dbReference type="SAM" id="MobiDB-lite"/>
    </source>
</evidence>
<dbReference type="EnsemblProtists" id="EKX42878">
    <property type="protein sequence ID" value="EKX42878"/>
    <property type="gene ID" value="GUITHDRAFT_111244"/>
</dbReference>
<reference evidence="10" key="3">
    <citation type="submission" date="2015-06" db="UniProtKB">
        <authorList>
            <consortium name="EnsemblProtists"/>
        </authorList>
    </citation>
    <scope>IDENTIFICATION</scope>
</reference>
<dbReference type="InterPro" id="IPR003035">
    <property type="entry name" value="RWP-RK_dom"/>
</dbReference>
<dbReference type="RefSeq" id="XP_005829858.1">
    <property type="nucleotide sequence ID" value="XM_005829801.1"/>
</dbReference>
<feature type="domain" description="RWP-RK" evidence="8">
    <location>
        <begin position="4"/>
        <end position="94"/>
    </location>
</feature>
<evidence type="ECO:0000256" key="6">
    <source>
        <dbReference type="ARBA" id="ARBA00023242"/>
    </source>
</evidence>
<feature type="compositionally biased region" description="Basic and acidic residues" evidence="7">
    <location>
        <begin position="137"/>
        <end position="146"/>
    </location>
</feature>
<reference evidence="11" key="2">
    <citation type="submission" date="2012-11" db="EMBL/GenBank/DDBJ databases">
        <authorList>
            <person name="Kuo A."/>
            <person name="Curtis B.A."/>
            <person name="Tanifuji G."/>
            <person name="Burki F."/>
            <person name="Gruber A."/>
            <person name="Irimia M."/>
            <person name="Maruyama S."/>
            <person name="Arias M.C."/>
            <person name="Ball S.G."/>
            <person name="Gile G.H."/>
            <person name="Hirakawa Y."/>
            <person name="Hopkins J.F."/>
            <person name="Rensing S.A."/>
            <person name="Schmutz J."/>
            <person name="Symeonidi A."/>
            <person name="Elias M."/>
            <person name="Eveleigh R.J."/>
            <person name="Herman E.K."/>
            <person name="Klute M.J."/>
            <person name="Nakayama T."/>
            <person name="Obornik M."/>
            <person name="Reyes-Prieto A."/>
            <person name="Armbrust E.V."/>
            <person name="Aves S.J."/>
            <person name="Beiko R.G."/>
            <person name="Coutinho P."/>
            <person name="Dacks J.B."/>
            <person name="Durnford D.G."/>
            <person name="Fast N.M."/>
            <person name="Green B.R."/>
            <person name="Grisdale C."/>
            <person name="Hempe F."/>
            <person name="Henrissat B."/>
            <person name="Hoppner M.P."/>
            <person name="Ishida K.-I."/>
            <person name="Kim E."/>
            <person name="Koreny L."/>
            <person name="Kroth P.G."/>
            <person name="Liu Y."/>
            <person name="Malik S.-B."/>
            <person name="Maier U.G."/>
            <person name="McRose D."/>
            <person name="Mock T."/>
            <person name="Neilson J.A."/>
            <person name="Onodera N.T."/>
            <person name="Poole A.M."/>
            <person name="Pritham E.J."/>
            <person name="Richards T.A."/>
            <person name="Rocap G."/>
            <person name="Roy S.W."/>
            <person name="Sarai C."/>
            <person name="Schaack S."/>
            <person name="Shirato S."/>
            <person name="Slamovits C.H."/>
            <person name="Spencer D.F."/>
            <person name="Suzuki S."/>
            <person name="Worden A.Z."/>
            <person name="Zauner S."/>
            <person name="Barry K."/>
            <person name="Bell C."/>
            <person name="Bharti A.K."/>
            <person name="Crow J.A."/>
            <person name="Grimwood J."/>
            <person name="Kramer R."/>
            <person name="Lindquist E."/>
            <person name="Lucas S."/>
            <person name="Salamov A."/>
            <person name="McFadden G.I."/>
            <person name="Lane C.E."/>
            <person name="Keeling P.J."/>
            <person name="Gray M.W."/>
            <person name="Grigoriev I.V."/>
            <person name="Archibald J.M."/>
        </authorList>
    </citation>
    <scope>NUCLEOTIDE SEQUENCE</scope>
    <source>
        <strain evidence="11">CCMP2712</strain>
    </source>
</reference>
<feature type="region of interest" description="Disordered" evidence="7">
    <location>
        <begin position="1"/>
        <end position="20"/>
    </location>
</feature>
<dbReference type="PANTHER" id="PTHR46373">
    <property type="entry name" value="PROTEIN RKD4"/>
    <property type="match status" value="1"/>
</dbReference>
<gene>
    <name evidence="9" type="ORF">GUITHDRAFT_111244</name>
</gene>
<dbReference type="PROSITE" id="PS51519">
    <property type="entry name" value="RWP_RK"/>
    <property type="match status" value="1"/>
</dbReference>
<evidence type="ECO:0000256" key="3">
    <source>
        <dbReference type="ARBA" id="ARBA00023054"/>
    </source>
</evidence>
<evidence type="ECO:0000313" key="11">
    <source>
        <dbReference type="Proteomes" id="UP000011087"/>
    </source>
</evidence>
<proteinExistence type="predicted"/>
<dbReference type="OrthoDB" id="1747617at2759"/>
<reference evidence="9 11" key="1">
    <citation type="journal article" date="2012" name="Nature">
        <title>Algal genomes reveal evolutionary mosaicism and the fate of nucleomorphs.</title>
        <authorList>
            <consortium name="DOE Joint Genome Institute"/>
            <person name="Curtis B.A."/>
            <person name="Tanifuji G."/>
            <person name="Burki F."/>
            <person name="Gruber A."/>
            <person name="Irimia M."/>
            <person name="Maruyama S."/>
            <person name="Arias M.C."/>
            <person name="Ball S.G."/>
            <person name="Gile G.H."/>
            <person name="Hirakawa Y."/>
            <person name="Hopkins J.F."/>
            <person name="Kuo A."/>
            <person name="Rensing S.A."/>
            <person name="Schmutz J."/>
            <person name="Symeonidi A."/>
            <person name="Elias M."/>
            <person name="Eveleigh R.J."/>
            <person name="Herman E.K."/>
            <person name="Klute M.J."/>
            <person name="Nakayama T."/>
            <person name="Obornik M."/>
            <person name="Reyes-Prieto A."/>
            <person name="Armbrust E.V."/>
            <person name="Aves S.J."/>
            <person name="Beiko R.G."/>
            <person name="Coutinho P."/>
            <person name="Dacks J.B."/>
            <person name="Durnford D.G."/>
            <person name="Fast N.M."/>
            <person name="Green B.R."/>
            <person name="Grisdale C.J."/>
            <person name="Hempel F."/>
            <person name="Henrissat B."/>
            <person name="Hoppner M.P."/>
            <person name="Ishida K."/>
            <person name="Kim E."/>
            <person name="Koreny L."/>
            <person name="Kroth P.G."/>
            <person name="Liu Y."/>
            <person name="Malik S.B."/>
            <person name="Maier U.G."/>
            <person name="McRose D."/>
            <person name="Mock T."/>
            <person name="Neilson J.A."/>
            <person name="Onodera N.T."/>
            <person name="Poole A.M."/>
            <person name="Pritham E.J."/>
            <person name="Richards T.A."/>
            <person name="Rocap G."/>
            <person name="Roy S.W."/>
            <person name="Sarai C."/>
            <person name="Schaack S."/>
            <person name="Shirato S."/>
            <person name="Slamovits C.H."/>
            <person name="Spencer D.F."/>
            <person name="Suzuki S."/>
            <person name="Worden A.Z."/>
            <person name="Zauner S."/>
            <person name="Barry K."/>
            <person name="Bell C."/>
            <person name="Bharti A.K."/>
            <person name="Crow J.A."/>
            <person name="Grimwood J."/>
            <person name="Kramer R."/>
            <person name="Lindquist E."/>
            <person name="Lucas S."/>
            <person name="Salamov A."/>
            <person name="McFadden G.I."/>
            <person name="Lane C.E."/>
            <person name="Keeling P.J."/>
            <person name="Gray M.W."/>
            <person name="Grigoriev I.V."/>
            <person name="Archibald J.M."/>
        </authorList>
    </citation>
    <scope>NUCLEOTIDE SEQUENCE</scope>
    <source>
        <strain evidence="9 11">CCMP2712</strain>
    </source>
</reference>
<comment type="function">
    <text evidence="1">Putative transcription factor.</text>
</comment>
<evidence type="ECO:0000256" key="2">
    <source>
        <dbReference type="ARBA" id="ARBA00023015"/>
    </source>
</evidence>
<dbReference type="PANTHER" id="PTHR46373:SF2">
    <property type="entry name" value="RWP-RK DOMAIN-CONTAINING PROTEIN"/>
    <property type="match status" value="1"/>
</dbReference>
<evidence type="ECO:0000313" key="9">
    <source>
        <dbReference type="EMBL" id="EKX42878.1"/>
    </source>
</evidence>
<evidence type="ECO:0000313" key="10">
    <source>
        <dbReference type="EnsemblProtists" id="EKX42878"/>
    </source>
</evidence>
<feature type="region of interest" description="Disordered" evidence="7">
    <location>
        <begin position="69"/>
        <end position="165"/>
    </location>
</feature>
<dbReference type="GO" id="GO:0003677">
    <property type="term" value="F:DNA binding"/>
    <property type="evidence" value="ECO:0007669"/>
    <property type="project" value="UniProtKB-KW"/>
</dbReference>
<dbReference type="GeneID" id="17299465"/>
<feature type="compositionally biased region" description="Low complexity" evidence="7">
    <location>
        <begin position="90"/>
        <end position="111"/>
    </location>
</feature>
<dbReference type="Pfam" id="PF02042">
    <property type="entry name" value="RWP-RK"/>
    <property type="match status" value="1"/>
</dbReference>
<dbReference type="Proteomes" id="UP000011087">
    <property type="component" value="Unassembled WGS sequence"/>
</dbReference>